<gene>
    <name evidence="9" type="ORF">CCY01nite_04810</name>
</gene>
<sequence>MKQLITYTCLFAVLFSTAACNKWLDLQPQDGIVRDEFWQTKEQVDAAVTGIYAALLGSPDYNVSLAEYFFVWGEARTDMVSPGFRASSDEYDLVNVNILPTNIFANWRTVYQVINYCNTVIDLAPAVRNIDNTFTEEHLNRAQGEALAIRSLLYFYLVRTFEQVPLKLTATTSDEELQPLAKSGSDEILNQIVADLKKAEPALPLTYNNTAKDKGRVTRYTANAILADVYLWMEKYAECAAECDKIISSNRFGLIGGELSVFDEVYFKGNSSESIFELQFDAQKLNPFYFMHQTSTRRWSAAPHLMEEVFGVDIINPIPVVDKRGEGCSLRASDLSIWKYIGANDAGSSLRSAEQSFAHWIFYRYADVLLMKAEAINQLDQPLEASRLVKTVRERANALDFGMPMDSTSMQGMEEYILQERQREFAFEGKRWYDVLRNAKRNNYQQLNYLLNMVGTSIPKERQQAAFNKLRDKNSHYMPVYQYELQTNKLLVQNPFYK</sequence>
<dbReference type="InterPro" id="IPR033985">
    <property type="entry name" value="SusD-like_N"/>
</dbReference>
<keyword evidence="3 6" id="KW-0732">Signal</keyword>
<name>A0A512REU4_9BACT</name>
<evidence type="ECO:0000256" key="4">
    <source>
        <dbReference type="ARBA" id="ARBA00023136"/>
    </source>
</evidence>
<evidence type="ECO:0000313" key="9">
    <source>
        <dbReference type="EMBL" id="GEP94221.1"/>
    </source>
</evidence>
<keyword evidence="10" id="KW-1185">Reference proteome</keyword>
<dbReference type="EMBL" id="BKAU01000001">
    <property type="protein sequence ID" value="GEP94221.1"/>
    <property type="molecule type" value="Genomic_DNA"/>
</dbReference>
<feature type="domain" description="RagB/SusD" evidence="7">
    <location>
        <begin position="351"/>
        <end position="497"/>
    </location>
</feature>
<evidence type="ECO:0000256" key="2">
    <source>
        <dbReference type="ARBA" id="ARBA00006275"/>
    </source>
</evidence>
<dbReference type="CDD" id="cd08977">
    <property type="entry name" value="SusD"/>
    <property type="match status" value="1"/>
</dbReference>
<feature type="domain" description="SusD-like N-terminal" evidence="8">
    <location>
        <begin position="22"/>
        <end position="231"/>
    </location>
</feature>
<dbReference type="Proteomes" id="UP000321436">
    <property type="component" value="Unassembled WGS sequence"/>
</dbReference>
<reference evidence="9 10" key="1">
    <citation type="submission" date="2019-07" db="EMBL/GenBank/DDBJ databases">
        <title>Whole genome shotgun sequence of Chitinophaga cymbidii NBRC 109752.</title>
        <authorList>
            <person name="Hosoyama A."/>
            <person name="Uohara A."/>
            <person name="Ohji S."/>
            <person name="Ichikawa N."/>
        </authorList>
    </citation>
    <scope>NUCLEOTIDE SEQUENCE [LARGE SCALE GENOMIC DNA]</scope>
    <source>
        <strain evidence="9 10">NBRC 109752</strain>
    </source>
</reference>
<evidence type="ECO:0000259" key="8">
    <source>
        <dbReference type="Pfam" id="PF14322"/>
    </source>
</evidence>
<evidence type="ECO:0000313" key="10">
    <source>
        <dbReference type="Proteomes" id="UP000321436"/>
    </source>
</evidence>
<dbReference type="PROSITE" id="PS51257">
    <property type="entry name" value="PROKAR_LIPOPROTEIN"/>
    <property type="match status" value="1"/>
</dbReference>
<comment type="subcellular location">
    <subcellularLocation>
        <location evidence="1">Cell outer membrane</location>
    </subcellularLocation>
</comment>
<proteinExistence type="inferred from homology"/>
<dbReference type="InterPro" id="IPR012944">
    <property type="entry name" value="SusD_RagB_dom"/>
</dbReference>
<evidence type="ECO:0000256" key="3">
    <source>
        <dbReference type="ARBA" id="ARBA00022729"/>
    </source>
</evidence>
<feature type="signal peptide" evidence="6">
    <location>
        <begin position="1"/>
        <end position="18"/>
    </location>
</feature>
<accession>A0A512REU4</accession>
<dbReference type="AlphaFoldDB" id="A0A512REU4"/>
<dbReference type="GO" id="GO:0009279">
    <property type="term" value="C:cell outer membrane"/>
    <property type="evidence" value="ECO:0007669"/>
    <property type="project" value="UniProtKB-SubCell"/>
</dbReference>
<dbReference type="InterPro" id="IPR011990">
    <property type="entry name" value="TPR-like_helical_dom_sf"/>
</dbReference>
<evidence type="ECO:0000256" key="1">
    <source>
        <dbReference type="ARBA" id="ARBA00004442"/>
    </source>
</evidence>
<evidence type="ECO:0000256" key="6">
    <source>
        <dbReference type="SAM" id="SignalP"/>
    </source>
</evidence>
<evidence type="ECO:0000259" key="7">
    <source>
        <dbReference type="Pfam" id="PF07980"/>
    </source>
</evidence>
<dbReference type="SUPFAM" id="SSF48452">
    <property type="entry name" value="TPR-like"/>
    <property type="match status" value="1"/>
</dbReference>
<dbReference type="OrthoDB" id="1035036at2"/>
<protein>
    <submittedName>
        <fullName evidence="9">Membrane protein</fullName>
    </submittedName>
</protein>
<comment type="caution">
    <text evidence="9">The sequence shown here is derived from an EMBL/GenBank/DDBJ whole genome shotgun (WGS) entry which is preliminary data.</text>
</comment>
<dbReference type="Pfam" id="PF14322">
    <property type="entry name" value="SusD-like_3"/>
    <property type="match status" value="1"/>
</dbReference>
<feature type="chain" id="PRO_5021905886" evidence="6">
    <location>
        <begin position="19"/>
        <end position="498"/>
    </location>
</feature>
<keyword evidence="5" id="KW-0998">Cell outer membrane</keyword>
<evidence type="ECO:0000256" key="5">
    <source>
        <dbReference type="ARBA" id="ARBA00023237"/>
    </source>
</evidence>
<dbReference type="Gene3D" id="1.25.40.390">
    <property type="match status" value="2"/>
</dbReference>
<dbReference type="Pfam" id="PF07980">
    <property type="entry name" value="SusD_RagB"/>
    <property type="match status" value="1"/>
</dbReference>
<organism evidence="9 10">
    <name type="scientific">Chitinophaga cymbidii</name>
    <dbReference type="NCBI Taxonomy" id="1096750"/>
    <lineage>
        <taxon>Bacteria</taxon>
        <taxon>Pseudomonadati</taxon>
        <taxon>Bacteroidota</taxon>
        <taxon>Chitinophagia</taxon>
        <taxon>Chitinophagales</taxon>
        <taxon>Chitinophagaceae</taxon>
        <taxon>Chitinophaga</taxon>
    </lineage>
</organism>
<comment type="similarity">
    <text evidence="2">Belongs to the SusD family.</text>
</comment>
<dbReference type="RefSeq" id="WP_146857705.1">
    <property type="nucleotide sequence ID" value="NZ_BKAU01000001.1"/>
</dbReference>
<keyword evidence="4" id="KW-0472">Membrane</keyword>